<dbReference type="PANTHER" id="PTHR12677:SF59">
    <property type="entry name" value="GOLGI APPARATUS MEMBRANE PROTEIN TVP38-RELATED"/>
    <property type="match status" value="1"/>
</dbReference>
<feature type="transmembrane region" description="Helical" evidence="6">
    <location>
        <begin position="160"/>
        <end position="179"/>
    </location>
</feature>
<dbReference type="InterPro" id="IPR015414">
    <property type="entry name" value="TMEM64"/>
</dbReference>
<feature type="compositionally biased region" description="Pro residues" evidence="7">
    <location>
        <begin position="221"/>
        <end position="232"/>
    </location>
</feature>
<dbReference type="Pfam" id="PF09335">
    <property type="entry name" value="VTT_dom"/>
    <property type="match status" value="1"/>
</dbReference>
<feature type="transmembrane region" description="Helical" evidence="6">
    <location>
        <begin position="191"/>
        <end position="210"/>
    </location>
</feature>
<dbReference type="GO" id="GO:0005886">
    <property type="term" value="C:plasma membrane"/>
    <property type="evidence" value="ECO:0007669"/>
    <property type="project" value="UniProtKB-SubCell"/>
</dbReference>
<evidence type="ECO:0000256" key="4">
    <source>
        <dbReference type="ARBA" id="ARBA00022989"/>
    </source>
</evidence>
<keyword evidence="2 6" id="KW-1003">Cell membrane</keyword>
<dbReference type="EMBL" id="FOIJ01000001">
    <property type="protein sequence ID" value="SES83949.1"/>
    <property type="molecule type" value="Genomic_DNA"/>
</dbReference>
<dbReference type="RefSeq" id="WP_342742471.1">
    <property type="nucleotide sequence ID" value="NZ_FOIJ01000001.1"/>
</dbReference>
<dbReference type="AlphaFoldDB" id="A0A1H9ZQK5"/>
<reference evidence="10" key="1">
    <citation type="submission" date="2016-10" db="EMBL/GenBank/DDBJ databases">
        <authorList>
            <person name="Varghese N."/>
            <person name="Submissions S."/>
        </authorList>
    </citation>
    <scope>NUCLEOTIDE SEQUENCE [LARGE SCALE GENOMIC DNA]</scope>
    <source>
        <strain evidence="10">DSM 16858</strain>
    </source>
</reference>
<evidence type="ECO:0000256" key="7">
    <source>
        <dbReference type="SAM" id="MobiDB-lite"/>
    </source>
</evidence>
<evidence type="ECO:0000313" key="9">
    <source>
        <dbReference type="EMBL" id="SES83949.1"/>
    </source>
</evidence>
<accession>A0A1H9ZQK5</accession>
<feature type="region of interest" description="Disordered" evidence="7">
    <location>
        <begin position="221"/>
        <end position="244"/>
    </location>
</feature>
<evidence type="ECO:0000259" key="8">
    <source>
        <dbReference type="Pfam" id="PF09335"/>
    </source>
</evidence>
<dbReference type="Proteomes" id="UP000199181">
    <property type="component" value="Unassembled WGS sequence"/>
</dbReference>
<comment type="similarity">
    <text evidence="6">Belongs to the TVP38/TMEM64 family.</text>
</comment>
<keyword evidence="10" id="KW-1185">Reference proteome</keyword>
<dbReference type="InterPro" id="IPR032816">
    <property type="entry name" value="VTT_dom"/>
</dbReference>
<evidence type="ECO:0000256" key="5">
    <source>
        <dbReference type="ARBA" id="ARBA00023136"/>
    </source>
</evidence>
<evidence type="ECO:0000256" key="1">
    <source>
        <dbReference type="ARBA" id="ARBA00004651"/>
    </source>
</evidence>
<feature type="transmembrane region" description="Helical" evidence="6">
    <location>
        <begin position="71"/>
        <end position="104"/>
    </location>
</feature>
<proteinExistence type="inferred from homology"/>
<evidence type="ECO:0000256" key="3">
    <source>
        <dbReference type="ARBA" id="ARBA00022692"/>
    </source>
</evidence>
<name>A0A1H9ZQK5_9BACT</name>
<keyword evidence="3 6" id="KW-0812">Transmembrane</keyword>
<evidence type="ECO:0000256" key="2">
    <source>
        <dbReference type="ARBA" id="ARBA00022475"/>
    </source>
</evidence>
<comment type="subcellular location">
    <subcellularLocation>
        <location evidence="1 6">Cell membrane</location>
        <topology evidence="1 6">Multi-pass membrane protein</topology>
    </subcellularLocation>
</comment>
<organism evidence="9 10">
    <name type="scientific">Stigmatella erecta</name>
    <dbReference type="NCBI Taxonomy" id="83460"/>
    <lineage>
        <taxon>Bacteria</taxon>
        <taxon>Pseudomonadati</taxon>
        <taxon>Myxococcota</taxon>
        <taxon>Myxococcia</taxon>
        <taxon>Myxococcales</taxon>
        <taxon>Cystobacterineae</taxon>
        <taxon>Archangiaceae</taxon>
        <taxon>Stigmatella</taxon>
    </lineage>
</organism>
<keyword evidence="5 6" id="KW-0472">Membrane</keyword>
<protein>
    <recommendedName>
        <fullName evidence="6">TVP38/TMEM64 family membrane protein</fullName>
    </recommendedName>
</protein>
<feature type="compositionally biased region" description="Basic and acidic residues" evidence="7">
    <location>
        <begin position="234"/>
        <end position="244"/>
    </location>
</feature>
<evidence type="ECO:0000256" key="6">
    <source>
        <dbReference type="RuleBase" id="RU366058"/>
    </source>
</evidence>
<feature type="transmembrane region" description="Helical" evidence="6">
    <location>
        <begin position="13"/>
        <end position="31"/>
    </location>
</feature>
<feature type="transmembrane region" description="Helical" evidence="6">
    <location>
        <begin position="43"/>
        <end position="65"/>
    </location>
</feature>
<gene>
    <name evidence="9" type="ORF">SAMN05443639_101392</name>
</gene>
<evidence type="ECO:0000313" key="10">
    <source>
        <dbReference type="Proteomes" id="UP000199181"/>
    </source>
</evidence>
<feature type="domain" description="VTT" evidence="8">
    <location>
        <begin position="67"/>
        <end position="183"/>
    </location>
</feature>
<sequence>MTMSHRCKGWLRVLAPLVLSLGGLATLRLLGPDALDQQQLRRWIAPLGPAAPWVYVLALGLRPVTLLPGHVFAAVGGMLFGTLAGTAYALLGSFLGAAVLFFPARKLGQRPLRRLAGPRYEALVRIARKHDFQFAFLATINPLLPTDPMLIAAAASGARFWPSVAGMVLGTLPGTFLMVQFGSGLAQGRAWMTGVSAAGLVGSLVLGGLLGRRIYREICEAPPPEPGTPAPPARGERRSLPAVS</sequence>
<keyword evidence="4 6" id="KW-1133">Transmembrane helix</keyword>
<dbReference type="PANTHER" id="PTHR12677">
    <property type="entry name" value="GOLGI APPARATUS MEMBRANE PROTEIN TVP38-RELATED"/>
    <property type="match status" value="1"/>
</dbReference>